<keyword evidence="2" id="KW-1185">Reference proteome</keyword>
<gene>
    <name evidence="1" type="ORF">ACFOJ9_31395</name>
</gene>
<name>A0ABV7MYS2_9HYPH</name>
<evidence type="ECO:0000313" key="2">
    <source>
        <dbReference type="Proteomes" id="UP001595648"/>
    </source>
</evidence>
<reference evidence="2" key="1">
    <citation type="journal article" date="2019" name="Int. J. Syst. Evol. Microbiol.">
        <title>The Global Catalogue of Microorganisms (GCM) 10K type strain sequencing project: providing services to taxonomists for standard genome sequencing and annotation.</title>
        <authorList>
            <consortium name="The Broad Institute Genomics Platform"/>
            <consortium name="The Broad Institute Genome Sequencing Center for Infectious Disease"/>
            <person name="Wu L."/>
            <person name="Ma J."/>
        </authorList>
    </citation>
    <scope>NUCLEOTIDE SEQUENCE [LARGE SCALE GENOMIC DNA]</scope>
    <source>
        <strain evidence="2">ICMP 19515</strain>
    </source>
</reference>
<comment type="caution">
    <text evidence="1">The sequence shown here is derived from an EMBL/GenBank/DDBJ whole genome shotgun (WGS) entry which is preliminary data.</text>
</comment>
<dbReference type="RefSeq" id="WP_378984898.1">
    <property type="nucleotide sequence ID" value="NZ_JBHRVD010000001.1"/>
</dbReference>
<sequence length="130" mass="14705">MTKFKPTFDFKACRVISYEWSDLPDFYSSVRFLCAPVRKPAKRFYLEFVVRDDDPDSVSERYKNFVRSARATGLDDIGGRYFAVMNGGNSADDFGTLEYASACLQCDRERFMGGAIYSAQCAIEEAAHAD</sequence>
<protein>
    <submittedName>
        <fullName evidence="1">Uncharacterized protein</fullName>
    </submittedName>
</protein>
<proteinExistence type="predicted"/>
<accession>A0ABV7MYS2</accession>
<organism evidence="1 2">
    <name type="scientific">Mesorhizobium cantuariense</name>
    <dbReference type="NCBI Taxonomy" id="1300275"/>
    <lineage>
        <taxon>Bacteria</taxon>
        <taxon>Pseudomonadati</taxon>
        <taxon>Pseudomonadota</taxon>
        <taxon>Alphaproteobacteria</taxon>
        <taxon>Hyphomicrobiales</taxon>
        <taxon>Phyllobacteriaceae</taxon>
        <taxon>Mesorhizobium</taxon>
    </lineage>
</organism>
<dbReference type="EMBL" id="JBHRVD010000001">
    <property type="protein sequence ID" value="MFC3326222.1"/>
    <property type="molecule type" value="Genomic_DNA"/>
</dbReference>
<evidence type="ECO:0000313" key="1">
    <source>
        <dbReference type="EMBL" id="MFC3326222.1"/>
    </source>
</evidence>
<dbReference type="Proteomes" id="UP001595648">
    <property type="component" value="Unassembled WGS sequence"/>
</dbReference>